<keyword evidence="3 7" id="KW-0812">Transmembrane</keyword>
<dbReference type="InterPro" id="IPR050250">
    <property type="entry name" value="Macrolide_Exporter_MacB"/>
</dbReference>
<accession>D3PZA8</accession>
<feature type="transmembrane region" description="Helical" evidence="7">
    <location>
        <begin position="746"/>
        <end position="767"/>
    </location>
</feature>
<dbReference type="PANTHER" id="PTHR30572:SF4">
    <property type="entry name" value="ABC TRANSPORTER PERMEASE YTRF"/>
    <property type="match status" value="1"/>
</dbReference>
<feature type="transmembrane region" description="Helical" evidence="7">
    <location>
        <begin position="298"/>
        <end position="323"/>
    </location>
</feature>
<protein>
    <recommendedName>
        <fullName evidence="12">ABC3 transporter permease protein domain-containing protein</fullName>
    </recommendedName>
</protein>
<evidence type="ECO:0000256" key="4">
    <source>
        <dbReference type="ARBA" id="ARBA00022989"/>
    </source>
</evidence>
<dbReference type="OrthoDB" id="9780560at2"/>
<comment type="subcellular location">
    <subcellularLocation>
        <location evidence="1">Cell membrane</location>
        <topology evidence="1">Multi-pass membrane protein</topology>
    </subcellularLocation>
</comment>
<feature type="domain" description="ABC3 transporter permease C-terminal" evidence="8">
    <location>
        <begin position="252"/>
        <end position="365"/>
    </location>
</feature>
<evidence type="ECO:0000259" key="8">
    <source>
        <dbReference type="Pfam" id="PF02687"/>
    </source>
</evidence>
<keyword evidence="2" id="KW-1003">Cell membrane</keyword>
<feature type="transmembrane region" description="Helical" evidence="7">
    <location>
        <begin position="386"/>
        <end position="402"/>
    </location>
</feature>
<dbReference type="Proteomes" id="UP000000844">
    <property type="component" value="Chromosome"/>
</dbReference>
<evidence type="ECO:0000256" key="1">
    <source>
        <dbReference type="ARBA" id="ARBA00004651"/>
    </source>
</evidence>
<evidence type="ECO:0000313" key="11">
    <source>
        <dbReference type="Proteomes" id="UP000000844"/>
    </source>
</evidence>
<dbReference type="Pfam" id="PF12704">
    <property type="entry name" value="MacB_PCD"/>
    <property type="match status" value="1"/>
</dbReference>
<evidence type="ECO:0000259" key="9">
    <source>
        <dbReference type="Pfam" id="PF12704"/>
    </source>
</evidence>
<keyword evidence="5 7" id="KW-0472">Membrane</keyword>
<evidence type="ECO:0000256" key="3">
    <source>
        <dbReference type="ARBA" id="ARBA00022692"/>
    </source>
</evidence>
<dbReference type="AlphaFoldDB" id="D3PZA8"/>
<evidence type="ECO:0000313" key="10">
    <source>
        <dbReference type="EMBL" id="ADD41582.1"/>
    </source>
</evidence>
<feature type="transmembrane region" description="Helical" evidence="7">
    <location>
        <begin position="414"/>
        <end position="438"/>
    </location>
</feature>
<evidence type="ECO:0000256" key="6">
    <source>
        <dbReference type="ARBA" id="ARBA00038076"/>
    </source>
</evidence>
<dbReference type="RefSeq" id="WP_013017153.1">
    <property type="nucleotide sequence ID" value="NC_013947.1"/>
</dbReference>
<dbReference type="KEGG" id="sna:Snas_1886"/>
<evidence type="ECO:0000256" key="7">
    <source>
        <dbReference type="SAM" id="Phobius"/>
    </source>
</evidence>
<dbReference type="HOGENOM" id="CLU_012341_1_0_11"/>
<keyword evidence="4 7" id="KW-1133">Transmembrane helix</keyword>
<feature type="transmembrane region" description="Helical" evidence="7">
    <location>
        <begin position="693"/>
        <end position="719"/>
    </location>
</feature>
<comment type="similarity">
    <text evidence="6">Belongs to the ABC-4 integral membrane protein family.</text>
</comment>
<organism evidence="10 11">
    <name type="scientific">Stackebrandtia nassauensis (strain DSM 44728 / CIP 108903 / NRRL B-16338 / NBRC 102104 / LLR-40K-21)</name>
    <dbReference type="NCBI Taxonomy" id="446470"/>
    <lineage>
        <taxon>Bacteria</taxon>
        <taxon>Bacillati</taxon>
        <taxon>Actinomycetota</taxon>
        <taxon>Actinomycetes</taxon>
        <taxon>Glycomycetales</taxon>
        <taxon>Glycomycetaceae</taxon>
        <taxon>Stackebrandtia</taxon>
    </lineage>
</organism>
<dbReference type="PANTHER" id="PTHR30572">
    <property type="entry name" value="MEMBRANE COMPONENT OF TRANSPORTER-RELATED"/>
    <property type="match status" value="1"/>
</dbReference>
<dbReference type="GO" id="GO:0022857">
    <property type="term" value="F:transmembrane transporter activity"/>
    <property type="evidence" value="ECO:0007669"/>
    <property type="project" value="TreeGrafter"/>
</dbReference>
<dbReference type="InterPro" id="IPR025857">
    <property type="entry name" value="MacB_PCD"/>
</dbReference>
<dbReference type="Pfam" id="PF02687">
    <property type="entry name" value="FtsX"/>
    <property type="match status" value="2"/>
</dbReference>
<evidence type="ECO:0008006" key="12">
    <source>
        <dbReference type="Google" id="ProtNLM"/>
    </source>
</evidence>
<feature type="transmembrane region" description="Helical" evidence="7">
    <location>
        <begin position="335"/>
        <end position="359"/>
    </location>
</feature>
<sequence length="821" mass="84463">MRKAMLRDLAAHKARVAMTLVAIALGVAAVVASWIASESIPSGLVTSQVNSRVDVSVRGELSTAQVEALRQLPGEATVVSTFRAGVVAEDGKLVDATTVFDHAGTGFDDSGRFDLKAGKAPSGGDEIALRAAEAKSAGLRVGDAASILLADGERVELKLTGVYDYRPLWTDDKDPAPVVAFGDASGVDATVARVDLTGGAGLESTAVDAVRENASDSIGRRVEVADARELAEATRAELASDLFDLRMMLLPFAGLALLVGMFIIANTFAMLVSQRTRQLALLRAVGAKRGQVRRTVRLEALVLAVVGGTIGTLAGIAAAPALIGMNSSEQVPLVVSPWGIAVGLGCAVAVTVLASAGAARKAASVAPMAALRVAARTATQTRGRRVYIGLGLLLASVVTVGVTADPTAGTTKRVIAMCAAGLGAVAVLVLAPSLLNLVQRPLRALAGRSGPAARLAMRSAAADPRRTAGTSGAITIGLILVCAFATLNATLGDLIASTVRDGVPTSTTVLEAAGGQGATLTRDEVDKAKAVAGVSMVEPVSQAIATLEYPGGSARRNVSAVDPEALGTVLTPRITEGSDDLREGFVIAQNQATTLGLAVGDRLTVRLELGGEITARVAGVYEATEYSASVYVDADRVPEKAREGITGVYVTGADPAAVKSALRDTFAERPDVRVSDQRSLVAEAVERQRMAFVAFYAMFGLALLIALFGVVNTLTLSVMERIRELGVLRAIGANAKLVRRMVRVESLVIALFGSVLGIVAGVGVGAVMQQAMLGQALWTFTVPWDAVGLSLVGTVVAAVLAAIWPARRAARADPLAAIAAE</sequence>
<dbReference type="EMBL" id="CP001778">
    <property type="protein sequence ID" value="ADD41582.1"/>
    <property type="molecule type" value="Genomic_DNA"/>
</dbReference>
<feature type="transmembrane region" description="Helical" evidence="7">
    <location>
        <begin position="787"/>
        <end position="806"/>
    </location>
</feature>
<evidence type="ECO:0000256" key="5">
    <source>
        <dbReference type="ARBA" id="ARBA00023136"/>
    </source>
</evidence>
<feature type="transmembrane region" description="Helical" evidence="7">
    <location>
        <begin position="248"/>
        <end position="273"/>
    </location>
</feature>
<feature type="domain" description="ABC3 transporter permease C-terminal" evidence="8">
    <location>
        <begin position="697"/>
        <end position="814"/>
    </location>
</feature>
<name>D3PZA8_STANL</name>
<dbReference type="STRING" id="446470.Snas_1886"/>
<dbReference type="InterPro" id="IPR003838">
    <property type="entry name" value="ABC3_permease_C"/>
</dbReference>
<dbReference type="GO" id="GO:0005886">
    <property type="term" value="C:plasma membrane"/>
    <property type="evidence" value="ECO:0007669"/>
    <property type="project" value="UniProtKB-SubCell"/>
</dbReference>
<gene>
    <name evidence="10" type="ordered locus">Snas_1886</name>
</gene>
<keyword evidence="11" id="KW-1185">Reference proteome</keyword>
<feature type="transmembrane region" description="Helical" evidence="7">
    <location>
        <begin position="467"/>
        <end position="487"/>
    </location>
</feature>
<feature type="domain" description="MacB-like periplasmic core" evidence="9">
    <location>
        <begin position="467"/>
        <end position="663"/>
    </location>
</feature>
<evidence type="ECO:0000256" key="2">
    <source>
        <dbReference type="ARBA" id="ARBA00022475"/>
    </source>
</evidence>
<dbReference type="eggNOG" id="COG0577">
    <property type="taxonomic scope" value="Bacteria"/>
</dbReference>
<reference evidence="10 11" key="1">
    <citation type="journal article" date="2009" name="Stand. Genomic Sci.">
        <title>Complete genome sequence of Stackebrandtia nassauensis type strain (LLR-40K-21).</title>
        <authorList>
            <person name="Munk C."/>
            <person name="Lapidus A."/>
            <person name="Copeland A."/>
            <person name="Jando M."/>
            <person name="Mayilraj S."/>
            <person name="Glavina Del Rio T."/>
            <person name="Nolan M."/>
            <person name="Chen F."/>
            <person name="Lucas S."/>
            <person name="Tice H."/>
            <person name="Cheng J.F."/>
            <person name="Han C."/>
            <person name="Detter J.C."/>
            <person name="Bruce D."/>
            <person name="Goodwin L."/>
            <person name="Chain P."/>
            <person name="Pitluck S."/>
            <person name="Goker M."/>
            <person name="Ovchinikova G."/>
            <person name="Pati A."/>
            <person name="Ivanova N."/>
            <person name="Mavromatis K."/>
            <person name="Chen A."/>
            <person name="Palaniappan K."/>
            <person name="Land M."/>
            <person name="Hauser L."/>
            <person name="Chang Y.J."/>
            <person name="Jeffries C.D."/>
            <person name="Bristow J."/>
            <person name="Eisen J.A."/>
            <person name="Markowitz V."/>
            <person name="Hugenholtz P."/>
            <person name="Kyrpides N.C."/>
            <person name="Klenk H.P."/>
        </authorList>
    </citation>
    <scope>NUCLEOTIDE SEQUENCE [LARGE SCALE GENOMIC DNA]</scope>
    <source>
        <strain evidence="11">DSM 44728 / CIP 108903 / NRRL B-16338 / NBRC 102104 / LLR-40K-21</strain>
    </source>
</reference>
<proteinExistence type="inferred from homology"/>